<protein>
    <submittedName>
        <fullName evidence="1">Cdc6-like AAA superfamily ATPase</fullName>
    </submittedName>
</protein>
<dbReference type="InterPro" id="IPR027417">
    <property type="entry name" value="P-loop_NTPase"/>
</dbReference>
<dbReference type="RefSeq" id="WP_202889147.1">
    <property type="nucleotide sequence ID" value="NZ_BAAARR010000004.1"/>
</dbReference>
<accession>A0A852Z5U6</accession>
<dbReference type="EMBL" id="JACBZH010000001">
    <property type="protein sequence ID" value="NYH88251.1"/>
    <property type="molecule type" value="Genomic_DNA"/>
</dbReference>
<keyword evidence="2" id="KW-1185">Reference proteome</keyword>
<comment type="caution">
    <text evidence="1">The sequence shown here is derived from an EMBL/GenBank/DDBJ whole genome shotgun (WGS) entry which is preliminary data.</text>
</comment>
<evidence type="ECO:0000313" key="2">
    <source>
        <dbReference type="Proteomes" id="UP000579605"/>
    </source>
</evidence>
<sequence length="86" mass="9377">MPNIANFFFARLLRRSPSGAGREPLYGPDRPAVLVAGGPGMGKGRLLRAVWDRLAASVPVIYLDCGSPVYADRAEPEPDARERCQH</sequence>
<dbReference type="Proteomes" id="UP000579605">
    <property type="component" value="Unassembled WGS sequence"/>
</dbReference>
<dbReference type="SUPFAM" id="SSF52540">
    <property type="entry name" value="P-loop containing nucleoside triphosphate hydrolases"/>
    <property type="match status" value="1"/>
</dbReference>
<organism evidence="1 2">
    <name type="scientific">Actinopolymorpha rutila</name>
    <dbReference type="NCBI Taxonomy" id="446787"/>
    <lineage>
        <taxon>Bacteria</taxon>
        <taxon>Bacillati</taxon>
        <taxon>Actinomycetota</taxon>
        <taxon>Actinomycetes</taxon>
        <taxon>Propionibacteriales</taxon>
        <taxon>Actinopolymorphaceae</taxon>
        <taxon>Actinopolymorpha</taxon>
    </lineage>
</organism>
<reference evidence="1 2" key="1">
    <citation type="submission" date="2020-07" db="EMBL/GenBank/DDBJ databases">
        <title>Sequencing the genomes of 1000 actinobacteria strains.</title>
        <authorList>
            <person name="Klenk H.-P."/>
        </authorList>
    </citation>
    <scope>NUCLEOTIDE SEQUENCE [LARGE SCALE GENOMIC DNA]</scope>
    <source>
        <strain evidence="1 2">DSM 18448</strain>
    </source>
</reference>
<evidence type="ECO:0000313" key="1">
    <source>
        <dbReference type="EMBL" id="NYH88251.1"/>
    </source>
</evidence>
<dbReference type="AlphaFoldDB" id="A0A852Z5U6"/>
<name>A0A852Z5U6_9ACTN</name>
<gene>
    <name evidence="1" type="ORF">F4554_000889</name>
</gene>
<proteinExistence type="predicted"/>